<keyword evidence="2" id="KW-0067">ATP-binding</keyword>
<evidence type="ECO:0000313" key="4">
    <source>
        <dbReference type="EMBL" id="NKE73058.1"/>
    </source>
</evidence>
<dbReference type="GO" id="GO:0051782">
    <property type="term" value="P:negative regulation of cell division"/>
    <property type="evidence" value="ECO:0007669"/>
    <property type="project" value="TreeGrafter"/>
</dbReference>
<dbReference type="SUPFAM" id="SSF52540">
    <property type="entry name" value="P-loop containing nucleoside triphosphate hydrolases"/>
    <property type="match status" value="1"/>
</dbReference>
<dbReference type="GO" id="GO:0016887">
    <property type="term" value="F:ATP hydrolysis activity"/>
    <property type="evidence" value="ECO:0007669"/>
    <property type="project" value="TreeGrafter"/>
</dbReference>
<evidence type="ECO:0000256" key="1">
    <source>
        <dbReference type="ARBA" id="ARBA00022741"/>
    </source>
</evidence>
<evidence type="ECO:0000256" key="3">
    <source>
        <dbReference type="SAM" id="MobiDB-lite"/>
    </source>
</evidence>
<dbReference type="Proteomes" id="UP000534783">
    <property type="component" value="Unassembled WGS sequence"/>
</dbReference>
<evidence type="ECO:0000313" key="5">
    <source>
        <dbReference type="Proteomes" id="UP000534783"/>
    </source>
</evidence>
<gene>
    <name evidence="4" type="ORF">MNODULE_20085</name>
</gene>
<comment type="caution">
    <text evidence="4">The sequence shown here is derived from an EMBL/GenBank/DDBJ whole genome shotgun (WGS) entry which is preliminary data.</text>
</comment>
<keyword evidence="1" id="KW-0547">Nucleotide-binding</keyword>
<dbReference type="RefSeq" id="WP_168063007.1">
    <property type="nucleotide sequence ID" value="NZ_VTOW01000005.1"/>
</dbReference>
<reference evidence="4 5" key="1">
    <citation type="journal article" date="2020" name="Nature">
        <title>Bacterial chemolithoautotrophy via manganese oxidation.</title>
        <authorList>
            <person name="Yu H."/>
            <person name="Leadbetter J.R."/>
        </authorList>
    </citation>
    <scope>NUCLEOTIDE SEQUENCE [LARGE SCALE GENOMIC DNA]</scope>
    <source>
        <strain evidence="4 5">Mn-1</strain>
    </source>
</reference>
<dbReference type="InterPro" id="IPR033756">
    <property type="entry name" value="YlxH/NBP35"/>
</dbReference>
<dbReference type="InterPro" id="IPR050625">
    <property type="entry name" value="ParA/MinD_ATPase"/>
</dbReference>
<keyword evidence="5" id="KW-1185">Reference proteome</keyword>
<protein>
    <submittedName>
        <fullName evidence="4">MinD/ParA family protein</fullName>
    </submittedName>
</protein>
<dbReference type="InterPro" id="IPR033875">
    <property type="entry name" value="FlhG"/>
</dbReference>
<sequence>MDQARTLRKWAEGPSGAPRQPRVIAVTSGKGGVGKTNVVANLAVAFSQLGQRVLILDADLALGNVDVLFGIVPPYTLEHVLLGEKSISEIMVQGPAGIRILPTSSGTEEMTQLTAEQKLILLSALERLEEEVDIFLIDTAAGISSNVIYFNTVAQEIVVVATPEPTSITDAYAVMKVLSRQHDEKRFNLLVNMVRGAQEGKEIFKKLSRVADQFLGVAVDYVGAIPYDDYLRMAVCEQKTVMERYPSARSSLRFSELAREILQRPVSPIPKGNVQFLWKAFLFQNAERPRAPSGGGMKE</sequence>
<dbReference type="PIRSF" id="PIRSF003092">
    <property type="entry name" value="MinD"/>
    <property type="match status" value="1"/>
</dbReference>
<dbReference type="InterPro" id="IPR025501">
    <property type="entry name" value="MinD_FleN"/>
</dbReference>
<dbReference type="Gene3D" id="3.40.50.300">
    <property type="entry name" value="P-loop containing nucleotide triphosphate hydrolases"/>
    <property type="match status" value="1"/>
</dbReference>
<dbReference type="PANTHER" id="PTHR43384">
    <property type="entry name" value="SEPTUM SITE-DETERMINING PROTEIN MIND HOMOLOG, CHLOROPLASTIC-RELATED"/>
    <property type="match status" value="1"/>
</dbReference>
<accession>A0A7X6ICU5</accession>
<proteinExistence type="predicted"/>
<dbReference type="Pfam" id="PF10609">
    <property type="entry name" value="ParA"/>
    <property type="match status" value="1"/>
</dbReference>
<dbReference type="AlphaFoldDB" id="A0A7X6ICU5"/>
<dbReference type="EMBL" id="VTOW01000005">
    <property type="protein sequence ID" value="NKE73058.1"/>
    <property type="molecule type" value="Genomic_DNA"/>
</dbReference>
<dbReference type="InterPro" id="IPR027417">
    <property type="entry name" value="P-loop_NTPase"/>
</dbReference>
<dbReference type="PANTHER" id="PTHR43384:SF4">
    <property type="entry name" value="CELLULOSE BIOSYNTHESIS PROTEIN BCSQ-RELATED"/>
    <property type="match status" value="1"/>
</dbReference>
<organism evidence="4 5">
    <name type="scientific">Candidatus Manganitrophus noduliformans</name>
    <dbReference type="NCBI Taxonomy" id="2606439"/>
    <lineage>
        <taxon>Bacteria</taxon>
        <taxon>Pseudomonadati</taxon>
        <taxon>Nitrospirota</taxon>
        <taxon>Nitrospiria</taxon>
        <taxon>Candidatus Troglogloeales</taxon>
        <taxon>Candidatus Manganitrophaceae</taxon>
        <taxon>Candidatus Manganitrophus</taxon>
    </lineage>
</organism>
<dbReference type="GO" id="GO:0005524">
    <property type="term" value="F:ATP binding"/>
    <property type="evidence" value="ECO:0007669"/>
    <property type="project" value="UniProtKB-KW"/>
</dbReference>
<name>A0A7X6ICU5_9BACT</name>
<dbReference type="GO" id="GO:0005829">
    <property type="term" value="C:cytosol"/>
    <property type="evidence" value="ECO:0007669"/>
    <property type="project" value="TreeGrafter"/>
</dbReference>
<feature type="region of interest" description="Disordered" evidence="3">
    <location>
        <begin position="1"/>
        <end position="20"/>
    </location>
</feature>
<dbReference type="CDD" id="cd02038">
    <property type="entry name" value="FlhG-like"/>
    <property type="match status" value="1"/>
</dbReference>
<dbReference type="GO" id="GO:0009898">
    <property type="term" value="C:cytoplasmic side of plasma membrane"/>
    <property type="evidence" value="ECO:0007669"/>
    <property type="project" value="TreeGrafter"/>
</dbReference>
<evidence type="ECO:0000256" key="2">
    <source>
        <dbReference type="ARBA" id="ARBA00022840"/>
    </source>
</evidence>